<protein>
    <submittedName>
        <fullName evidence="2">Uncharacterized protein</fullName>
    </submittedName>
</protein>
<sequence length="75" mass="8380">MNKTIKTIACGIILALATTQSVTATEEKKVTIEEMELNLATLAKEISEEKVKLYQKEALLNDMKLALLKEKNSKK</sequence>
<reference evidence="2" key="1">
    <citation type="submission" date="2016-10" db="EMBL/GenBank/DDBJ databases">
        <authorList>
            <person name="de Groot N.N."/>
        </authorList>
    </citation>
    <scope>NUCLEOTIDE SEQUENCE</scope>
</reference>
<dbReference type="AlphaFoldDB" id="A0A1W1CLS8"/>
<organism evidence="2">
    <name type="scientific">hydrothermal vent metagenome</name>
    <dbReference type="NCBI Taxonomy" id="652676"/>
    <lineage>
        <taxon>unclassified sequences</taxon>
        <taxon>metagenomes</taxon>
        <taxon>ecological metagenomes</taxon>
    </lineage>
</organism>
<name>A0A1W1CLS8_9ZZZZ</name>
<keyword evidence="1" id="KW-0175">Coiled coil</keyword>
<evidence type="ECO:0000313" key="2">
    <source>
        <dbReference type="EMBL" id="SFV66621.1"/>
    </source>
</evidence>
<proteinExistence type="predicted"/>
<accession>A0A1W1CLS8</accession>
<dbReference type="EMBL" id="FPHN01000209">
    <property type="protein sequence ID" value="SFV66621.1"/>
    <property type="molecule type" value="Genomic_DNA"/>
</dbReference>
<feature type="coiled-coil region" evidence="1">
    <location>
        <begin position="25"/>
        <end position="52"/>
    </location>
</feature>
<gene>
    <name evidence="2" type="ORF">MNB_SV-14-1552</name>
</gene>
<evidence type="ECO:0000256" key="1">
    <source>
        <dbReference type="SAM" id="Coils"/>
    </source>
</evidence>